<reference evidence="10 11" key="2">
    <citation type="journal article" date="2016" name="PeerJ">
        <title>Genome sequencing and analysis of the first complete genome of Lactobacillus kunkeei strain MP2, an Apis mellifera gut isolate.</title>
        <authorList>
            <person name="Asenjo F."/>
            <person name="Olmos A."/>
            <person name="Henriquez-Piskulich P."/>
            <person name="Polanco V."/>
            <person name="Aldea P."/>
            <person name="Ugalde J.A."/>
            <person name="Trombert A.N."/>
        </authorList>
    </citation>
    <scope>NUCLEOTIDE SEQUENCE [LARGE SCALE GENOMIC DNA]</scope>
    <source>
        <strain evidence="10 11">MP2</strain>
    </source>
</reference>
<dbReference type="PANTHER" id="PTHR43654">
    <property type="entry name" value="GLUTAMATE 5-KINASE"/>
    <property type="match status" value="1"/>
</dbReference>
<dbReference type="InterPro" id="IPR041739">
    <property type="entry name" value="G5K_ProB"/>
</dbReference>
<dbReference type="InterPro" id="IPR019797">
    <property type="entry name" value="Glutamate_5-kinase_CS"/>
</dbReference>
<comment type="subcellular location">
    <subcellularLocation>
        <location evidence="8">Cytoplasm</location>
    </subcellularLocation>
</comment>
<evidence type="ECO:0000256" key="1">
    <source>
        <dbReference type="ARBA" id="ARBA00022490"/>
    </source>
</evidence>
<evidence type="ECO:0000313" key="10">
    <source>
        <dbReference type="EMBL" id="ALJ31563.1"/>
    </source>
</evidence>
<dbReference type="GO" id="GO:0004349">
    <property type="term" value="F:glutamate 5-kinase activity"/>
    <property type="evidence" value="ECO:0007669"/>
    <property type="project" value="UniProtKB-UniRule"/>
</dbReference>
<dbReference type="CDD" id="cd04242">
    <property type="entry name" value="AAK_G5K_ProB"/>
    <property type="match status" value="1"/>
</dbReference>
<dbReference type="Proteomes" id="UP000067203">
    <property type="component" value="Chromosome"/>
</dbReference>
<evidence type="ECO:0000256" key="7">
    <source>
        <dbReference type="ARBA" id="ARBA00022840"/>
    </source>
</evidence>
<evidence type="ECO:0000256" key="8">
    <source>
        <dbReference type="HAMAP-Rule" id="MF_00456"/>
    </source>
</evidence>
<reference evidence="11" key="1">
    <citation type="submission" date="2015-10" db="EMBL/GenBank/DDBJ databases">
        <title>Bioinformatic analysis of the first complete genome sequence of Lactobacillus kunkeei strain MP2, an Apis mellifera gut isolate.</title>
        <authorList>
            <person name="Asenjo F."/>
            <person name="Olmos A."/>
            <person name="Henriquez-Piskulich P."/>
            <person name="Aldea P."/>
            <person name="Ugalde J.A."/>
            <person name="Trombert A.N."/>
        </authorList>
    </citation>
    <scope>NUCLEOTIDE SEQUENCE [LARGE SCALE GENOMIC DNA]</scope>
    <source>
        <strain evidence="11">MP2</strain>
    </source>
</reference>
<evidence type="ECO:0000259" key="9">
    <source>
        <dbReference type="Pfam" id="PF00696"/>
    </source>
</evidence>
<dbReference type="InterPro" id="IPR005715">
    <property type="entry name" value="Glu_5kinase/COase_Synthase"/>
</dbReference>
<keyword evidence="5 8" id="KW-0547">Nucleotide-binding</keyword>
<sequence length="273" mass="29640">MNMTSKYKRIVVKIGTSSIINSDNSINMKTIHTLSSVLSQLNQSDHEVILVTSGAVGVGMNTIELKTRPTDIGKLQALSAIGQSELMDLYSDSFKESDQTVAQLLLTRDVVDYPKSSENVLKTINTLLEDKVVPIINENDAVSVDEFNHQTSFGENDQLAAIVTNFVNADLLIILSDIDGLFDANPKDNPNAKLLSWVPKISDDLMQVAGGHGSQYGTGGMQTKLNAAKIILDNHRKMAILNGDDPAIINDFISGRPVGTYFGAEAMEGRTNE</sequence>
<evidence type="ECO:0000256" key="4">
    <source>
        <dbReference type="ARBA" id="ARBA00022679"/>
    </source>
</evidence>
<dbReference type="Gene3D" id="3.40.1160.10">
    <property type="entry name" value="Acetylglutamate kinase-like"/>
    <property type="match status" value="1"/>
</dbReference>
<dbReference type="EMBL" id="CP012920">
    <property type="protein sequence ID" value="ALJ31563.1"/>
    <property type="molecule type" value="Genomic_DNA"/>
</dbReference>
<dbReference type="InterPro" id="IPR036393">
    <property type="entry name" value="AceGlu_kinase-like_sf"/>
</dbReference>
<keyword evidence="2 8" id="KW-0028">Amino-acid biosynthesis</keyword>
<feature type="binding site" evidence="8">
    <location>
        <begin position="218"/>
        <end position="224"/>
    </location>
    <ligand>
        <name>ATP</name>
        <dbReference type="ChEBI" id="CHEBI:30616"/>
    </ligand>
</feature>
<keyword evidence="3 8" id="KW-0641">Proline biosynthesis</keyword>
<keyword evidence="1 8" id="KW-0963">Cytoplasm</keyword>
<dbReference type="PRINTS" id="PR00474">
    <property type="entry name" value="GLU5KINASE"/>
</dbReference>
<dbReference type="GO" id="GO:0005524">
    <property type="term" value="F:ATP binding"/>
    <property type="evidence" value="ECO:0007669"/>
    <property type="project" value="UniProtKB-KW"/>
</dbReference>
<evidence type="ECO:0000256" key="3">
    <source>
        <dbReference type="ARBA" id="ARBA00022650"/>
    </source>
</evidence>
<feature type="binding site" evidence="8">
    <location>
        <begin position="176"/>
        <end position="177"/>
    </location>
    <ligand>
        <name>ATP</name>
        <dbReference type="ChEBI" id="CHEBI:30616"/>
    </ligand>
</feature>
<keyword evidence="4 8" id="KW-0808">Transferase</keyword>
<dbReference type="InterPro" id="IPR001057">
    <property type="entry name" value="Glu/AcGlu_kinase"/>
</dbReference>
<evidence type="ECO:0000256" key="5">
    <source>
        <dbReference type="ARBA" id="ARBA00022741"/>
    </source>
</evidence>
<evidence type="ECO:0000256" key="6">
    <source>
        <dbReference type="ARBA" id="ARBA00022777"/>
    </source>
</evidence>
<feature type="binding site" evidence="8">
    <location>
        <position position="140"/>
    </location>
    <ligand>
        <name>substrate</name>
    </ligand>
</feature>
<dbReference type="GO" id="GO:0055129">
    <property type="term" value="P:L-proline biosynthetic process"/>
    <property type="evidence" value="ECO:0007669"/>
    <property type="project" value="UniProtKB-UniRule"/>
</dbReference>
<keyword evidence="7 8" id="KW-0067">ATP-binding</keyword>
<dbReference type="EC" id="2.7.2.11" evidence="8"/>
<dbReference type="PROSITE" id="PS00902">
    <property type="entry name" value="GLUTAMATE_5_KINASE"/>
    <property type="match status" value="1"/>
</dbReference>
<feature type="domain" description="Aspartate/glutamate/uridylate kinase" evidence="9">
    <location>
        <begin position="8"/>
        <end position="242"/>
    </location>
</feature>
<dbReference type="InterPro" id="IPR001048">
    <property type="entry name" value="Asp/Glu/Uridylate_kinase"/>
</dbReference>
<comment type="pathway">
    <text evidence="8">Amino-acid biosynthesis; L-proline biosynthesis; L-glutamate 5-semialdehyde from L-glutamate: step 1/2.</text>
</comment>
<dbReference type="Pfam" id="PF00696">
    <property type="entry name" value="AA_kinase"/>
    <property type="match status" value="1"/>
</dbReference>
<feature type="binding site" evidence="8">
    <location>
        <position position="156"/>
    </location>
    <ligand>
        <name>substrate</name>
    </ligand>
</feature>
<comment type="function">
    <text evidence="8">Catalyzes the transfer of a phosphate group to glutamate to form L-glutamate 5-phosphate.</text>
</comment>
<dbReference type="GO" id="GO:0005829">
    <property type="term" value="C:cytosol"/>
    <property type="evidence" value="ECO:0007669"/>
    <property type="project" value="TreeGrafter"/>
</dbReference>
<organism evidence="10 11">
    <name type="scientific">Apilactobacillus kunkeei</name>
    <dbReference type="NCBI Taxonomy" id="148814"/>
    <lineage>
        <taxon>Bacteria</taxon>
        <taxon>Bacillati</taxon>
        <taxon>Bacillota</taxon>
        <taxon>Bacilli</taxon>
        <taxon>Lactobacillales</taxon>
        <taxon>Lactobacillaceae</taxon>
        <taxon>Apilactobacillus</taxon>
    </lineage>
</organism>
<dbReference type="SUPFAM" id="SSF53633">
    <property type="entry name" value="Carbamate kinase-like"/>
    <property type="match status" value="1"/>
</dbReference>
<feature type="binding site" evidence="8">
    <location>
        <position position="53"/>
    </location>
    <ligand>
        <name>substrate</name>
    </ligand>
</feature>
<accession>A0AAC8ZZ92</accession>
<protein>
    <recommendedName>
        <fullName evidence="8">Glutamate 5-kinase</fullName>
        <ecNumber evidence="8">2.7.2.11</ecNumber>
    </recommendedName>
    <alternativeName>
        <fullName evidence="8">Gamma-glutamyl kinase</fullName>
        <shortName evidence="8">GK</shortName>
    </alternativeName>
</protein>
<dbReference type="InterPro" id="IPR011529">
    <property type="entry name" value="Glu_5kinase"/>
</dbReference>
<comment type="catalytic activity">
    <reaction evidence="8">
        <text>L-glutamate + ATP = L-glutamyl 5-phosphate + ADP</text>
        <dbReference type="Rhea" id="RHEA:14877"/>
        <dbReference type="ChEBI" id="CHEBI:29985"/>
        <dbReference type="ChEBI" id="CHEBI:30616"/>
        <dbReference type="ChEBI" id="CHEBI:58274"/>
        <dbReference type="ChEBI" id="CHEBI:456216"/>
        <dbReference type="EC" id="2.7.2.11"/>
    </reaction>
</comment>
<evidence type="ECO:0000313" key="11">
    <source>
        <dbReference type="Proteomes" id="UP000067203"/>
    </source>
</evidence>
<dbReference type="KEGG" id="lku:APS55_04660"/>
<name>A0AAC8ZZ92_9LACO</name>
<gene>
    <name evidence="8" type="primary">proB</name>
    <name evidence="10" type="ORF">APS55_04660</name>
</gene>
<dbReference type="PIRSF" id="PIRSF000729">
    <property type="entry name" value="GK"/>
    <property type="match status" value="1"/>
</dbReference>
<dbReference type="NCBIfam" id="TIGR01027">
    <property type="entry name" value="proB"/>
    <property type="match status" value="1"/>
</dbReference>
<dbReference type="AlphaFoldDB" id="A0AAC8ZZ92"/>
<comment type="similarity">
    <text evidence="8">Belongs to the glutamate 5-kinase family.</text>
</comment>
<dbReference type="PANTHER" id="PTHR43654:SF1">
    <property type="entry name" value="ISOPENTENYL PHOSPHATE KINASE"/>
    <property type="match status" value="1"/>
</dbReference>
<proteinExistence type="inferred from homology"/>
<dbReference type="FunFam" id="3.40.1160.10:FF:000018">
    <property type="entry name" value="Glutamate 5-kinase"/>
    <property type="match status" value="1"/>
</dbReference>
<feature type="binding site" evidence="8">
    <location>
        <position position="13"/>
    </location>
    <ligand>
        <name>ATP</name>
        <dbReference type="ChEBI" id="CHEBI:30616"/>
    </ligand>
</feature>
<keyword evidence="6 8" id="KW-0418">Kinase</keyword>
<evidence type="ECO:0000256" key="2">
    <source>
        <dbReference type="ARBA" id="ARBA00022605"/>
    </source>
</evidence>
<dbReference type="HAMAP" id="MF_00456">
    <property type="entry name" value="ProB"/>
    <property type="match status" value="1"/>
</dbReference>